<comment type="caution">
    <text evidence="6">The sequence shown here is derived from an EMBL/GenBank/DDBJ whole genome shotgun (WGS) entry which is preliminary data.</text>
</comment>
<organism evidence="6 7">
    <name type="scientific">Hydrogenophaga taeniospiralis CCUG 15921</name>
    <dbReference type="NCBI Taxonomy" id="1281780"/>
    <lineage>
        <taxon>Bacteria</taxon>
        <taxon>Pseudomonadati</taxon>
        <taxon>Pseudomonadota</taxon>
        <taxon>Betaproteobacteria</taxon>
        <taxon>Burkholderiales</taxon>
        <taxon>Comamonadaceae</taxon>
        <taxon>Hydrogenophaga</taxon>
    </lineage>
</organism>
<accession>A0A9X4NSJ5</accession>
<evidence type="ECO:0000313" key="6">
    <source>
        <dbReference type="EMBL" id="MDG5977093.1"/>
    </source>
</evidence>
<evidence type="ECO:0000256" key="4">
    <source>
        <dbReference type="ARBA" id="ARBA00022729"/>
    </source>
</evidence>
<sequence>MTSRTSSHFTLRRLTLMVGAALALCSTAALAEVKAKIGHAMPETHPQAVAMNKFAELATAYTKGNVKVQAYHSGVLGSDEKQLQAVQSGTQELYIGTLAPLSTRVKEVQVWDLPFMFQNEKEVYAVLDGASSKAIFQKIEPAGLVGLTWTGMGFRNLSNSKRSVNRLEDVAGLKIRVMANPVALETWKTIGANAVPMAFAEVFPALEIKALDGQENPLVHMYSNKMQEVQKFISVTNHVYTPVALVASKKFWDTLSPADQAGIQKAATEAGLLQRKLLDEGDNDVVAKFKAAGVTMNTVSPAELARIQEKVKPVVAKFAPIIGEDFVKGFYAEIDKARAAK</sequence>
<dbReference type="Pfam" id="PF03480">
    <property type="entry name" value="DctP"/>
    <property type="match status" value="1"/>
</dbReference>
<dbReference type="RefSeq" id="WP_068166851.1">
    <property type="nucleotide sequence ID" value="NZ_AOGK01000016.1"/>
</dbReference>
<gene>
    <name evidence="6" type="ORF">H010_17656</name>
</gene>
<dbReference type="CDD" id="cd13679">
    <property type="entry name" value="PBP2_TRAP_YiaO_like"/>
    <property type="match status" value="1"/>
</dbReference>
<dbReference type="EMBL" id="AOGK01000016">
    <property type="protein sequence ID" value="MDG5977093.1"/>
    <property type="molecule type" value="Genomic_DNA"/>
</dbReference>
<comment type="subcellular location">
    <subcellularLocation>
        <location evidence="1">Cell envelope</location>
    </subcellularLocation>
</comment>
<dbReference type="NCBIfam" id="TIGR00787">
    <property type="entry name" value="dctP"/>
    <property type="match status" value="1"/>
</dbReference>
<feature type="signal peptide" evidence="5">
    <location>
        <begin position="1"/>
        <end position="31"/>
    </location>
</feature>
<dbReference type="Proteomes" id="UP001152876">
    <property type="component" value="Unassembled WGS sequence"/>
</dbReference>
<dbReference type="Gene3D" id="3.40.190.170">
    <property type="entry name" value="Bacterial extracellular solute-binding protein, family 7"/>
    <property type="match status" value="1"/>
</dbReference>
<comment type="similarity">
    <text evidence="2">Belongs to the bacterial solute-binding protein 7 family.</text>
</comment>
<dbReference type="InterPro" id="IPR018389">
    <property type="entry name" value="DctP_fam"/>
</dbReference>
<keyword evidence="4 5" id="KW-0732">Signal</keyword>
<dbReference type="InterPro" id="IPR004682">
    <property type="entry name" value="TRAP_DctP"/>
</dbReference>
<dbReference type="AlphaFoldDB" id="A0A9X4NSJ5"/>
<evidence type="ECO:0000256" key="3">
    <source>
        <dbReference type="ARBA" id="ARBA00022448"/>
    </source>
</evidence>
<dbReference type="InterPro" id="IPR038404">
    <property type="entry name" value="TRAP_DctP_sf"/>
</dbReference>
<dbReference type="GO" id="GO:0030288">
    <property type="term" value="C:outer membrane-bounded periplasmic space"/>
    <property type="evidence" value="ECO:0007669"/>
    <property type="project" value="InterPro"/>
</dbReference>
<evidence type="ECO:0000256" key="1">
    <source>
        <dbReference type="ARBA" id="ARBA00004196"/>
    </source>
</evidence>
<dbReference type="PANTHER" id="PTHR33376">
    <property type="match status" value="1"/>
</dbReference>
<feature type="chain" id="PRO_5040855136" evidence="5">
    <location>
        <begin position="32"/>
        <end position="341"/>
    </location>
</feature>
<evidence type="ECO:0000313" key="7">
    <source>
        <dbReference type="Proteomes" id="UP001152876"/>
    </source>
</evidence>
<dbReference type="NCBIfam" id="NF037995">
    <property type="entry name" value="TRAP_S1"/>
    <property type="match status" value="1"/>
</dbReference>
<dbReference type="PIRSF" id="PIRSF006470">
    <property type="entry name" value="DctB"/>
    <property type="match status" value="1"/>
</dbReference>
<dbReference type="OrthoDB" id="9794826at2"/>
<keyword evidence="7" id="KW-1185">Reference proteome</keyword>
<name>A0A9X4NSJ5_9BURK</name>
<protein>
    <submittedName>
        <fullName evidence="6">TRAP dicarboxylate transporter, DctP subunit</fullName>
    </submittedName>
</protein>
<reference evidence="6" key="1">
    <citation type="submission" date="2013-01" db="EMBL/GenBank/DDBJ databases">
        <title>Genome draft of Hydrogenophaga taeniospiralis 2K1.</title>
        <authorList>
            <person name="Gomila M."/>
            <person name="Lalucat J."/>
        </authorList>
    </citation>
    <scope>NUCLEOTIDE SEQUENCE</scope>
    <source>
        <strain evidence="6">CCUG 15921</strain>
    </source>
</reference>
<keyword evidence="3" id="KW-0813">Transport</keyword>
<dbReference type="GO" id="GO:0055085">
    <property type="term" value="P:transmembrane transport"/>
    <property type="evidence" value="ECO:0007669"/>
    <property type="project" value="InterPro"/>
</dbReference>
<evidence type="ECO:0000256" key="5">
    <source>
        <dbReference type="SAM" id="SignalP"/>
    </source>
</evidence>
<dbReference type="PANTHER" id="PTHR33376:SF4">
    <property type="entry name" value="SIALIC ACID-BINDING PERIPLASMIC PROTEIN SIAP"/>
    <property type="match status" value="1"/>
</dbReference>
<evidence type="ECO:0000256" key="2">
    <source>
        <dbReference type="ARBA" id="ARBA00009023"/>
    </source>
</evidence>
<proteinExistence type="inferred from homology"/>